<dbReference type="EMBL" id="VEVO01000018">
    <property type="protein sequence ID" value="KAF0027538.1"/>
    <property type="molecule type" value="Genomic_DNA"/>
</dbReference>
<organism evidence="1 2">
    <name type="scientific">Scophthalmus maximus</name>
    <name type="common">Turbot</name>
    <name type="synonym">Psetta maxima</name>
    <dbReference type="NCBI Taxonomy" id="52904"/>
    <lineage>
        <taxon>Eukaryota</taxon>
        <taxon>Metazoa</taxon>
        <taxon>Chordata</taxon>
        <taxon>Craniata</taxon>
        <taxon>Vertebrata</taxon>
        <taxon>Euteleostomi</taxon>
        <taxon>Actinopterygii</taxon>
        <taxon>Neopterygii</taxon>
        <taxon>Teleostei</taxon>
        <taxon>Neoteleostei</taxon>
        <taxon>Acanthomorphata</taxon>
        <taxon>Carangaria</taxon>
        <taxon>Pleuronectiformes</taxon>
        <taxon>Pleuronectoidei</taxon>
        <taxon>Scophthalmidae</taxon>
        <taxon>Scophthalmus</taxon>
    </lineage>
</organism>
<sequence>MPASSGNYRPKSHDTTHICKLMERVINENLMYFLEKHRNIWRAAHQSGFRERTEHYGSMCRVRSWKYGNKERDWLQCFDVGESL</sequence>
<accession>A0A6A4S5Q8</accession>
<evidence type="ECO:0000313" key="1">
    <source>
        <dbReference type="EMBL" id="KAF0027538.1"/>
    </source>
</evidence>
<gene>
    <name evidence="1" type="ORF">F2P81_020279</name>
</gene>
<name>A0A6A4S5Q8_SCOMX</name>
<reference evidence="1 2" key="1">
    <citation type="submission" date="2019-06" db="EMBL/GenBank/DDBJ databases">
        <title>Draft genomes of female and male turbot (Scophthalmus maximus).</title>
        <authorList>
            <person name="Xu H."/>
            <person name="Xu X.-W."/>
            <person name="Shao C."/>
            <person name="Chen S."/>
        </authorList>
    </citation>
    <scope>NUCLEOTIDE SEQUENCE [LARGE SCALE GENOMIC DNA]</scope>
    <source>
        <strain evidence="1">Ysfricsl-2016a</strain>
        <tissue evidence="1">Blood</tissue>
    </source>
</reference>
<dbReference type="Proteomes" id="UP000438429">
    <property type="component" value="Unassembled WGS sequence"/>
</dbReference>
<proteinExistence type="predicted"/>
<evidence type="ECO:0000313" key="2">
    <source>
        <dbReference type="Proteomes" id="UP000438429"/>
    </source>
</evidence>
<dbReference type="AlphaFoldDB" id="A0A6A4S5Q8"/>
<protein>
    <submittedName>
        <fullName evidence="1">Uncharacterized protein</fullName>
    </submittedName>
</protein>
<comment type="caution">
    <text evidence="1">The sequence shown here is derived from an EMBL/GenBank/DDBJ whole genome shotgun (WGS) entry which is preliminary data.</text>
</comment>